<evidence type="ECO:0000313" key="2">
    <source>
        <dbReference type="Proteomes" id="UP001362999"/>
    </source>
</evidence>
<dbReference type="EMBL" id="JAWWNJ010000076">
    <property type="protein sequence ID" value="KAK7006103.1"/>
    <property type="molecule type" value="Genomic_DNA"/>
</dbReference>
<keyword evidence="2" id="KW-1185">Reference proteome</keyword>
<evidence type="ECO:0000313" key="1">
    <source>
        <dbReference type="EMBL" id="KAK7006103.1"/>
    </source>
</evidence>
<dbReference type="Proteomes" id="UP001362999">
    <property type="component" value="Unassembled WGS sequence"/>
</dbReference>
<sequence>MAEETQTYKNEANLAMVNQCPPGDESQMRRLNPHSHRLSIESVTIVGAAEGVRCGAEDRKCRLKHWKRRSGAKVRLPMVLERHSNALPFARYAAYRKPQGVERKNRTEYLNGERGRMYGNRREHQMWRLDRSFTPRPAAEDDEAENGIQQLFDVLMAEETQTYKNEANLAMVNQCPPGDESQMRRLNPHSHRLSIESVTIVGAAEGVRCGG</sequence>
<proteinExistence type="predicted"/>
<comment type="caution">
    <text evidence="1">The sequence shown here is derived from an EMBL/GenBank/DDBJ whole genome shotgun (WGS) entry which is preliminary data.</text>
</comment>
<protein>
    <submittedName>
        <fullName evidence="1">Uncharacterized protein</fullName>
    </submittedName>
</protein>
<accession>A0AAW0ABR7</accession>
<organism evidence="1 2">
    <name type="scientific">Favolaschia claudopus</name>
    <dbReference type="NCBI Taxonomy" id="2862362"/>
    <lineage>
        <taxon>Eukaryota</taxon>
        <taxon>Fungi</taxon>
        <taxon>Dikarya</taxon>
        <taxon>Basidiomycota</taxon>
        <taxon>Agaricomycotina</taxon>
        <taxon>Agaricomycetes</taxon>
        <taxon>Agaricomycetidae</taxon>
        <taxon>Agaricales</taxon>
        <taxon>Marasmiineae</taxon>
        <taxon>Mycenaceae</taxon>
        <taxon>Favolaschia</taxon>
    </lineage>
</organism>
<gene>
    <name evidence="1" type="ORF">R3P38DRAFT_2793871</name>
</gene>
<name>A0AAW0ABR7_9AGAR</name>
<dbReference type="AlphaFoldDB" id="A0AAW0ABR7"/>
<reference evidence="1 2" key="1">
    <citation type="journal article" date="2024" name="J Genomics">
        <title>Draft genome sequencing and assembly of Favolaschia claudopus CIRM-BRFM 2984 isolated from oak limbs.</title>
        <authorList>
            <person name="Navarro D."/>
            <person name="Drula E."/>
            <person name="Chaduli D."/>
            <person name="Cazenave R."/>
            <person name="Ahrendt S."/>
            <person name="Wang J."/>
            <person name="Lipzen A."/>
            <person name="Daum C."/>
            <person name="Barry K."/>
            <person name="Grigoriev I.V."/>
            <person name="Favel A."/>
            <person name="Rosso M.N."/>
            <person name="Martin F."/>
        </authorList>
    </citation>
    <scope>NUCLEOTIDE SEQUENCE [LARGE SCALE GENOMIC DNA]</scope>
    <source>
        <strain evidence="1 2">CIRM-BRFM 2984</strain>
    </source>
</reference>